<dbReference type="Proteomes" id="UP000184212">
    <property type="component" value="Unassembled WGS sequence"/>
</dbReference>
<name>A0A1M5RSR7_9BACT</name>
<reference evidence="1 2" key="1">
    <citation type="submission" date="2016-11" db="EMBL/GenBank/DDBJ databases">
        <authorList>
            <person name="Jaros S."/>
            <person name="Januszkiewicz K."/>
            <person name="Wedrychowicz H."/>
        </authorList>
    </citation>
    <scope>NUCLEOTIDE SEQUENCE [LARGE SCALE GENOMIC DNA]</scope>
    <source>
        <strain evidence="1 2">DSM 24574</strain>
    </source>
</reference>
<protein>
    <submittedName>
        <fullName evidence="1">Uncharacterized protein</fullName>
    </submittedName>
</protein>
<sequence length="156" mass="17822">MAFLDKLLGKKKKTTLKAKCPITKEPIEEGFGFMLTTAQVVTSKKYWDMVMTEPETMSYTVSHFKNQSSGTQMRNMIFEKYSSIEKPWMISDSCINLFEQVDKSSARENAKKWWANEGNFNPENSGPATVALDPKTYQDLKDYAVLEAGRSRIVLQ</sequence>
<evidence type="ECO:0000313" key="2">
    <source>
        <dbReference type="Proteomes" id="UP000184212"/>
    </source>
</evidence>
<dbReference type="EMBL" id="FQWQ01000002">
    <property type="protein sequence ID" value="SHH29392.1"/>
    <property type="molecule type" value="Genomic_DNA"/>
</dbReference>
<organism evidence="1 2">
    <name type="scientific">Chryseolinea serpens</name>
    <dbReference type="NCBI Taxonomy" id="947013"/>
    <lineage>
        <taxon>Bacteria</taxon>
        <taxon>Pseudomonadati</taxon>
        <taxon>Bacteroidota</taxon>
        <taxon>Cytophagia</taxon>
        <taxon>Cytophagales</taxon>
        <taxon>Fulvivirgaceae</taxon>
        <taxon>Chryseolinea</taxon>
    </lineage>
</organism>
<dbReference type="RefSeq" id="WP_073136526.1">
    <property type="nucleotide sequence ID" value="NZ_FQWQ01000002.1"/>
</dbReference>
<gene>
    <name evidence="1" type="ORF">SAMN04488109_3562</name>
</gene>
<proteinExistence type="predicted"/>
<dbReference type="AlphaFoldDB" id="A0A1M5RSR7"/>
<evidence type="ECO:0000313" key="1">
    <source>
        <dbReference type="EMBL" id="SHH29392.1"/>
    </source>
</evidence>
<keyword evidence="2" id="KW-1185">Reference proteome</keyword>
<accession>A0A1M5RSR7</accession>
<dbReference type="OrthoDB" id="956627at2"/>